<accession>W6AJI8</accession>
<dbReference type="HOGENOM" id="CLU_3276863_0_0_14"/>
<dbReference type="STRING" id="838561.P344_00525"/>
<reference evidence="1 2" key="1">
    <citation type="submission" date="2013-09" db="EMBL/GenBank/DDBJ databases">
        <title>Complete genome sequence of Spiroplasma mirum suckling mouse cataract agent.</title>
        <authorList>
            <person name="Landry C.A."/>
            <person name="Bastian F.O."/>
            <person name="Thune R.L."/>
        </authorList>
    </citation>
    <scope>NUCLEOTIDE SEQUENCE [LARGE SCALE GENOMIC DNA]</scope>
    <source>
        <strain evidence="1 2">SMCA</strain>
    </source>
</reference>
<proteinExistence type="predicted"/>
<dbReference type="PATRIC" id="fig|838561.3.peg.102"/>
<dbReference type="KEGG" id="smia:P344_00525"/>
<sequence length="41" mass="4825">MCSFSQQKDIILEFLIPTNLNNILLNIKHGIDKQFIKHQID</sequence>
<evidence type="ECO:0000313" key="2">
    <source>
        <dbReference type="Proteomes" id="UP000019260"/>
    </source>
</evidence>
<name>W6AJI8_9MOLU</name>
<evidence type="ECO:0000313" key="1">
    <source>
        <dbReference type="EMBL" id="AHI57478.1"/>
    </source>
</evidence>
<keyword evidence="2" id="KW-1185">Reference proteome</keyword>
<dbReference type="AlphaFoldDB" id="W6AJI8"/>
<dbReference type="RefSeq" id="WP_269078600.1">
    <property type="nucleotide sequence ID" value="NZ_CP002082.1"/>
</dbReference>
<gene>
    <name evidence="1" type="ORF">P344_00525</name>
</gene>
<dbReference type="EMBL" id="CP006720">
    <property type="protein sequence ID" value="AHI57478.1"/>
    <property type="molecule type" value="Genomic_DNA"/>
</dbReference>
<dbReference type="Proteomes" id="UP000019260">
    <property type="component" value="Chromosome"/>
</dbReference>
<organism evidence="1 2">
    <name type="scientific">Spiroplasma mirum ATCC 29335</name>
    <dbReference type="NCBI Taxonomy" id="838561"/>
    <lineage>
        <taxon>Bacteria</taxon>
        <taxon>Bacillati</taxon>
        <taxon>Mycoplasmatota</taxon>
        <taxon>Mollicutes</taxon>
        <taxon>Entomoplasmatales</taxon>
        <taxon>Spiroplasmataceae</taxon>
        <taxon>Spiroplasma</taxon>
    </lineage>
</organism>
<protein>
    <submittedName>
        <fullName evidence="1">Uncharacterized protein</fullName>
    </submittedName>
</protein>